<dbReference type="Proteomes" id="UP000305948">
    <property type="component" value="Unassembled WGS sequence"/>
</dbReference>
<protein>
    <recommendedName>
        <fullName evidence="3">BTB domain-containing protein</fullName>
    </recommendedName>
</protein>
<dbReference type="EMBL" id="ML213510">
    <property type="protein sequence ID" value="TFK51922.1"/>
    <property type="molecule type" value="Genomic_DNA"/>
</dbReference>
<dbReference type="AlphaFoldDB" id="A0A5C3N497"/>
<sequence length="297" mass="33906">MYCGLLTINSPVFELMLDTSSAEDQETYEGYPLVHLEDSSEDIGALLKALYRRRFFVKGTCTPFDRLTSLARLSSKYNIKHLMEDVAAHLSLIYPSSLEDYWKRDKSLFADFRPHAVEALDMSHDLPALLPIAPVAFYDCCELTAAEIVDGVTHAGEEYGISSDRDVKTCLVGRDALIKAKHARVDNFLMSLSPAQPCRTTDRCCRALALYLRDHRDRGLLDKCDIFSRQPLWAYYSAHTTRLCAVCHAQFRDSENNALDAVWKELPTFFDLESWEKLQERQKTALECRNEDEDEAN</sequence>
<evidence type="ECO:0000313" key="1">
    <source>
        <dbReference type="EMBL" id="TFK51922.1"/>
    </source>
</evidence>
<reference evidence="1 2" key="1">
    <citation type="journal article" date="2019" name="Nat. Ecol. Evol.">
        <title>Megaphylogeny resolves global patterns of mushroom evolution.</title>
        <authorList>
            <person name="Varga T."/>
            <person name="Krizsan K."/>
            <person name="Foldi C."/>
            <person name="Dima B."/>
            <person name="Sanchez-Garcia M."/>
            <person name="Sanchez-Ramirez S."/>
            <person name="Szollosi G.J."/>
            <person name="Szarkandi J.G."/>
            <person name="Papp V."/>
            <person name="Albert L."/>
            <person name="Andreopoulos W."/>
            <person name="Angelini C."/>
            <person name="Antonin V."/>
            <person name="Barry K.W."/>
            <person name="Bougher N.L."/>
            <person name="Buchanan P."/>
            <person name="Buyck B."/>
            <person name="Bense V."/>
            <person name="Catcheside P."/>
            <person name="Chovatia M."/>
            <person name="Cooper J."/>
            <person name="Damon W."/>
            <person name="Desjardin D."/>
            <person name="Finy P."/>
            <person name="Geml J."/>
            <person name="Haridas S."/>
            <person name="Hughes K."/>
            <person name="Justo A."/>
            <person name="Karasinski D."/>
            <person name="Kautmanova I."/>
            <person name="Kiss B."/>
            <person name="Kocsube S."/>
            <person name="Kotiranta H."/>
            <person name="LaButti K.M."/>
            <person name="Lechner B.E."/>
            <person name="Liimatainen K."/>
            <person name="Lipzen A."/>
            <person name="Lukacs Z."/>
            <person name="Mihaltcheva S."/>
            <person name="Morgado L.N."/>
            <person name="Niskanen T."/>
            <person name="Noordeloos M.E."/>
            <person name="Ohm R.A."/>
            <person name="Ortiz-Santana B."/>
            <person name="Ovrebo C."/>
            <person name="Racz N."/>
            <person name="Riley R."/>
            <person name="Savchenko A."/>
            <person name="Shiryaev A."/>
            <person name="Soop K."/>
            <person name="Spirin V."/>
            <person name="Szebenyi C."/>
            <person name="Tomsovsky M."/>
            <person name="Tulloss R.E."/>
            <person name="Uehling J."/>
            <person name="Grigoriev I.V."/>
            <person name="Vagvolgyi C."/>
            <person name="Papp T."/>
            <person name="Martin F.M."/>
            <person name="Miettinen O."/>
            <person name="Hibbett D.S."/>
            <person name="Nagy L.G."/>
        </authorList>
    </citation>
    <scope>NUCLEOTIDE SEQUENCE [LARGE SCALE GENOMIC DNA]</scope>
    <source>
        <strain evidence="1 2">OMC1185</strain>
    </source>
</reference>
<organism evidence="1 2">
    <name type="scientific">Heliocybe sulcata</name>
    <dbReference type="NCBI Taxonomy" id="5364"/>
    <lineage>
        <taxon>Eukaryota</taxon>
        <taxon>Fungi</taxon>
        <taxon>Dikarya</taxon>
        <taxon>Basidiomycota</taxon>
        <taxon>Agaricomycotina</taxon>
        <taxon>Agaricomycetes</taxon>
        <taxon>Gloeophyllales</taxon>
        <taxon>Gloeophyllaceae</taxon>
        <taxon>Heliocybe</taxon>
    </lineage>
</organism>
<proteinExistence type="predicted"/>
<dbReference type="OrthoDB" id="3218112at2759"/>
<keyword evidence="2" id="KW-1185">Reference proteome</keyword>
<evidence type="ECO:0000313" key="2">
    <source>
        <dbReference type="Proteomes" id="UP000305948"/>
    </source>
</evidence>
<name>A0A5C3N497_9AGAM</name>
<accession>A0A5C3N497</accession>
<evidence type="ECO:0008006" key="3">
    <source>
        <dbReference type="Google" id="ProtNLM"/>
    </source>
</evidence>
<gene>
    <name evidence="1" type="ORF">OE88DRAFT_1486272</name>
</gene>